<dbReference type="AlphaFoldDB" id="A0AAF0QQX0"/>
<dbReference type="EMBL" id="CP133615">
    <property type="protein sequence ID" value="WMV25590.1"/>
    <property type="molecule type" value="Genomic_DNA"/>
</dbReference>
<accession>A0AAF0QQX0</accession>
<proteinExistence type="predicted"/>
<name>A0AAF0QQX0_SOLVR</name>
<evidence type="ECO:0000313" key="1">
    <source>
        <dbReference type="EMBL" id="WMV25590.1"/>
    </source>
</evidence>
<gene>
    <name evidence="1" type="ORF">MTR67_018975</name>
</gene>
<dbReference type="PANTHER" id="PTHR33116:SF85">
    <property type="entry name" value="REVERSE TRANSCRIPTASE ZINC-BINDING DOMAIN-CONTAINING PROTEIN"/>
    <property type="match status" value="1"/>
</dbReference>
<reference evidence="1" key="1">
    <citation type="submission" date="2023-08" db="EMBL/GenBank/DDBJ databases">
        <title>A de novo genome assembly of Solanum verrucosum Schlechtendal, a Mexican diploid species geographically isolated from the other diploid A-genome species in potato relatives.</title>
        <authorList>
            <person name="Hosaka K."/>
        </authorList>
    </citation>
    <scope>NUCLEOTIDE SEQUENCE</scope>
    <source>
        <tissue evidence="1">Young leaves</tissue>
    </source>
</reference>
<keyword evidence="2" id="KW-1185">Reference proteome</keyword>
<dbReference type="PANTHER" id="PTHR33116">
    <property type="entry name" value="REVERSE TRANSCRIPTASE ZINC-BINDING DOMAIN-CONTAINING PROTEIN-RELATED-RELATED"/>
    <property type="match status" value="1"/>
</dbReference>
<protein>
    <submittedName>
        <fullName evidence="1">Uncharacterized protein</fullName>
    </submittedName>
</protein>
<sequence>MPLVANSKSKEIWNGVIEKCEKKLSRWKSQYLSLGGRVILINSVLDALPSYMMSLFPILATVIKILDNIRRSFLWQGSKEKKGFYLVKWKALTVSKKRGGWDWDSRI</sequence>
<evidence type="ECO:0000313" key="2">
    <source>
        <dbReference type="Proteomes" id="UP001234989"/>
    </source>
</evidence>
<organism evidence="1 2">
    <name type="scientific">Solanum verrucosum</name>
    <dbReference type="NCBI Taxonomy" id="315347"/>
    <lineage>
        <taxon>Eukaryota</taxon>
        <taxon>Viridiplantae</taxon>
        <taxon>Streptophyta</taxon>
        <taxon>Embryophyta</taxon>
        <taxon>Tracheophyta</taxon>
        <taxon>Spermatophyta</taxon>
        <taxon>Magnoliopsida</taxon>
        <taxon>eudicotyledons</taxon>
        <taxon>Gunneridae</taxon>
        <taxon>Pentapetalae</taxon>
        <taxon>asterids</taxon>
        <taxon>lamiids</taxon>
        <taxon>Solanales</taxon>
        <taxon>Solanaceae</taxon>
        <taxon>Solanoideae</taxon>
        <taxon>Solaneae</taxon>
        <taxon>Solanum</taxon>
    </lineage>
</organism>
<dbReference type="Proteomes" id="UP001234989">
    <property type="component" value="Chromosome 4"/>
</dbReference>